<dbReference type="InterPro" id="IPR013758">
    <property type="entry name" value="Topo_IIA_A/C_ab"/>
</dbReference>
<evidence type="ECO:0000256" key="4">
    <source>
        <dbReference type="ARBA" id="ARBA00022840"/>
    </source>
</evidence>
<dbReference type="InterPro" id="IPR013757">
    <property type="entry name" value="Topo_IIA_A_a_sf"/>
</dbReference>
<dbReference type="HAMAP" id="MF_01897">
    <property type="entry name" value="GyrA"/>
    <property type="match status" value="1"/>
</dbReference>
<evidence type="ECO:0000256" key="1">
    <source>
        <dbReference type="ARBA" id="ARBA00000185"/>
    </source>
</evidence>
<dbReference type="Pfam" id="PF03989">
    <property type="entry name" value="DNA_gyraseA_C"/>
    <property type="match status" value="6"/>
</dbReference>
<evidence type="ECO:0000256" key="2">
    <source>
        <dbReference type="ARBA" id="ARBA00008263"/>
    </source>
</evidence>
<comment type="catalytic activity">
    <reaction evidence="1 8 9">
        <text>ATP-dependent breakage, passage and rejoining of double-stranded DNA.</text>
        <dbReference type="EC" id="5.6.2.2"/>
    </reaction>
</comment>
<organism evidence="12 13">
    <name type="scientific">Arcicella lustrica</name>
    <dbReference type="NCBI Taxonomy" id="2984196"/>
    <lineage>
        <taxon>Bacteria</taxon>
        <taxon>Pseudomonadati</taxon>
        <taxon>Bacteroidota</taxon>
        <taxon>Cytophagia</taxon>
        <taxon>Cytophagales</taxon>
        <taxon>Flectobacillaceae</taxon>
        <taxon>Arcicella</taxon>
    </lineage>
</organism>
<keyword evidence="8" id="KW-0963">Cytoplasm</keyword>
<evidence type="ECO:0000256" key="5">
    <source>
        <dbReference type="ARBA" id="ARBA00023029"/>
    </source>
</evidence>
<evidence type="ECO:0000256" key="8">
    <source>
        <dbReference type="HAMAP-Rule" id="MF_01897"/>
    </source>
</evidence>
<reference evidence="12 13" key="1">
    <citation type="submission" date="2023-12" db="EMBL/GenBank/DDBJ databases">
        <title>Novel species of the genus Arcicella isolated from rivers.</title>
        <authorList>
            <person name="Lu H."/>
        </authorList>
    </citation>
    <scope>NUCLEOTIDE SEQUENCE [LARGE SCALE GENOMIC DNA]</scope>
    <source>
        <strain evidence="12 13">DC25W</strain>
    </source>
</reference>
<name>A0ABU5SMS7_9BACT</name>
<dbReference type="GO" id="GO:0003918">
    <property type="term" value="F:DNA topoisomerase type II (double strand cut, ATP-hydrolyzing) activity"/>
    <property type="evidence" value="ECO:0007669"/>
    <property type="project" value="UniProtKB-EC"/>
</dbReference>
<comment type="subcellular location">
    <subcellularLocation>
        <location evidence="8">Cytoplasm</location>
    </subcellularLocation>
</comment>
<comment type="caution">
    <text evidence="12">The sequence shown here is derived from an EMBL/GenBank/DDBJ whole genome shotgun (WGS) entry which is preliminary data.</text>
</comment>
<feature type="short sequence motif" description="GyrA-box" evidence="8">
    <location>
        <begin position="525"/>
        <end position="531"/>
    </location>
</feature>
<dbReference type="EC" id="5.6.2.2" evidence="8"/>
<dbReference type="InterPro" id="IPR013760">
    <property type="entry name" value="Topo_IIA-like_dom_sf"/>
</dbReference>
<evidence type="ECO:0000256" key="7">
    <source>
        <dbReference type="ARBA" id="ARBA00023235"/>
    </source>
</evidence>
<evidence type="ECO:0000256" key="3">
    <source>
        <dbReference type="ARBA" id="ARBA00022741"/>
    </source>
</evidence>
<evidence type="ECO:0000313" key="12">
    <source>
        <dbReference type="EMBL" id="MEA5428615.1"/>
    </source>
</evidence>
<dbReference type="NCBIfam" id="NF004044">
    <property type="entry name" value="PRK05561.1"/>
    <property type="match status" value="1"/>
</dbReference>
<feature type="compositionally biased region" description="Acidic residues" evidence="10">
    <location>
        <begin position="820"/>
        <end position="833"/>
    </location>
</feature>
<evidence type="ECO:0000256" key="10">
    <source>
        <dbReference type="SAM" id="MobiDB-lite"/>
    </source>
</evidence>
<dbReference type="PANTHER" id="PTHR43493:SF5">
    <property type="entry name" value="DNA GYRASE SUBUNIT A, CHLOROPLASTIC_MITOCHONDRIAL"/>
    <property type="match status" value="1"/>
</dbReference>
<keyword evidence="6 8" id="KW-0238">DNA-binding</keyword>
<comment type="subunit">
    <text evidence="8">Heterotetramer, composed of two GyrA and two GyrB chains. In the heterotetramer, GyrA contains the active site tyrosine that forms a transient covalent intermediate with DNA, while GyrB binds cofactors and catalyzes ATP hydrolysis.</text>
</comment>
<dbReference type="SMART" id="SM00434">
    <property type="entry name" value="TOP4c"/>
    <property type="match status" value="1"/>
</dbReference>
<evidence type="ECO:0000259" key="11">
    <source>
        <dbReference type="PROSITE" id="PS52040"/>
    </source>
</evidence>
<evidence type="ECO:0000313" key="13">
    <source>
        <dbReference type="Proteomes" id="UP001302222"/>
    </source>
</evidence>
<dbReference type="Pfam" id="PF00521">
    <property type="entry name" value="DNA_topoisoIV"/>
    <property type="match status" value="1"/>
</dbReference>
<dbReference type="InterPro" id="IPR006691">
    <property type="entry name" value="GyrA/parC_rep"/>
</dbReference>
<keyword evidence="5 8" id="KW-0799">Topoisomerase</keyword>
<dbReference type="CDD" id="cd00187">
    <property type="entry name" value="TOP4c"/>
    <property type="match status" value="1"/>
</dbReference>
<accession>A0ABU5SMS7</accession>
<feature type="active site" description="O-(5'-phospho-DNA)-tyrosine intermediate" evidence="8 9">
    <location>
        <position position="122"/>
    </location>
</feature>
<evidence type="ECO:0000256" key="6">
    <source>
        <dbReference type="ARBA" id="ARBA00023125"/>
    </source>
</evidence>
<dbReference type="SUPFAM" id="SSF101904">
    <property type="entry name" value="GyrA/ParC C-terminal domain-like"/>
    <property type="match status" value="1"/>
</dbReference>
<feature type="region of interest" description="Disordered" evidence="10">
    <location>
        <begin position="820"/>
        <end position="845"/>
    </location>
</feature>
<dbReference type="InterPro" id="IPR005743">
    <property type="entry name" value="GyrA"/>
</dbReference>
<dbReference type="PROSITE" id="PS52040">
    <property type="entry name" value="TOPO_IIA"/>
    <property type="match status" value="1"/>
</dbReference>
<dbReference type="PANTHER" id="PTHR43493">
    <property type="entry name" value="DNA GYRASE/TOPOISOMERASE SUBUNIT A"/>
    <property type="match status" value="1"/>
</dbReference>
<feature type="domain" description="Topo IIA-type catalytic" evidence="11">
    <location>
        <begin position="34"/>
        <end position="498"/>
    </location>
</feature>
<dbReference type="NCBIfam" id="TIGR01063">
    <property type="entry name" value="gyrA"/>
    <property type="match status" value="1"/>
</dbReference>
<comment type="function">
    <text evidence="8">A type II topoisomerase that negatively supercoils closed circular double-stranded (ds) DNA in an ATP-dependent manner to modulate DNA topology and maintain chromosomes in an underwound state. Negative supercoiling favors strand separation, and DNA replication, transcription, recombination and repair, all of which involve strand separation. Also able to catalyze the interconversion of other topological isomers of dsDNA rings, including catenanes and knotted rings. Type II topoisomerases break and join 2 DNA strands simultaneously in an ATP-dependent manner.</text>
</comment>
<dbReference type="NCBIfam" id="NF004043">
    <property type="entry name" value="PRK05560.1"/>
    <property type="match status" value="1"/>
</dbReference>
<dbReference type="SUPFAM" id="SSF56719">
    <property type="entry name" value="Type II DNA topoisomerase"/>
    <property type="match status" value="1"/>
</dbReference>
<keyword evidence="4 8" id="KW-0067">ATP-binding</keyword>
<dbReference type="EMBL" id="JAYGIM010000015">
    <property type="protein sequence ID" value="MEA5428615.1"/>
    <property type="molecule type" value="Genomic_DNA"/>
</dbReference>
<keyword evidence="3 8" id="KW-0547">Nucleotide-binding</keyword>
<protein>
    <recommendedName>
        <fullName evidence="8">DNA gyrase subunit A</fullName>
        <ecNumber evidence="8">5.6.2.2</ecNumber>
    </recommendedName>
</protein>
<dbReference type="Gene3D" id="1.10.268.10">
    <property type="entry name" value="Topoisomerase, domain 3"/>
    <property type="match status" value="1"/>
</dbReference>
<proteinExistence type="inferred from homology"/>
<dbReference type="InterPro" id="IPR035516">
    <property type="entry name" value="Gyrase/topoIV_suA_C"/>
</dbReference>
<keyword evidence="13" id="KW-1185">Reference proteome</keyword>
<evidence type="ECO:0000256" key="9">
    <source>
        <dbReference type="PROSITE-ProRule" id="PRU01384"/>
    </source>
</evidence>
<dbReference type="Proteomes" id="UP001302222">
    <property type="component" value="Unassembled WGS sequence"/>
</dbReference>
<dbReference type="InterPro" id="IPR050220">
    <property type="entry name" value="Type_II_DNA_Topoisomerases"/>
</dbReference>
<keyword evidence="7 8" id="KW-0413">Isomerase</keyword>
<comment type="miscellaneous">
    <text evidence="8">Few gyrases are as efficient as E.coli at forming negative supercoils. Not all organisms have 2 type II topoisomerases; in organisms with a single type II topoisomerase this enzyme also has to decatenate newly replicated chromosomes.</text>
</comment>
<dbReference type="Gene3D" id="2.120.10.90">
    <property type="entry name" value="DNA gyrase/topoisomerase IV, subunit A, C-terminal"/>
    <property type="match status" value="1"/>
</dbReference>
<gene>
    <name evidence="8 12" type="primary">gyrA</name>
    <name evidence="12" type="ORF">VB798_18635</name>
</gene>
<dbReference type="Gene3D" id="3.30.1360.40">
    <property type="match status" value="1"/>
</dbReference>
<feature type="compositionally biased region" description="Polar residues" evidence="10">
    <location>
        <begin position="835"/>
        <end position="845"/>
    </location>
</feature>
<dbReference type="Gene3D" id="3.90.199.10">
    <property type="entry name" value="Topoisomerase II, domain 5"/>
    <property type="match status" value="1"/>
</dbReference>
<dbReference type="InterPro" id="IPR002205">
    <property type="entry name" value="Topo_IIA_dom_A"/>
</dbReference>
<comment type="similarity">
    <text evidence="2 8">Belongs to the type II topoisomerase GyrA/ParC subunit family.</text>
</comment>
<sequence>MSEQHSNIISINIEDEMRGAYIDYSMSVIVSRALPDVRDGLKPVHRRVLFGMDELGVNYNKAYKKSARIVGEVMGKFHPHGDSSVYDTMVRMAQEWSLRYPLVDGQGNFGSVDGDSPAAMRYTEARLKRIAEELLGDLNKDTVDFQNNFDDSLQEPTVLPSKIPNLLLNGTSGIAVGMATNMAPHNLTEVVEGIIAYIDDRDITIEGLMQYIKAPDFPTGGTIYGVSGIKNAFATGRGRIVVRGNATFETSKTGKEQIIVSEIPYMVNKASLIKQCADLVNEKKIEGISEIRDESDRDGMRIVFDLKRDAVPNVILNNLYKQTALQSSFSVNNVCLVKGRPYTLTLKDLIHYFVEHRNEVVIRRTQYDLREAQKRAHILEGFIIALDNLDAVIKLIRESRDPHTAQLGLMEQFNLSEIQSKAILEMRLQRLTGMERDKILAEYEEIKRLMEDLQDILDRPERQLQIIKDELIEIKERYGDARRTQINMTDDEFSIEDMIADEEMLITVSNQGYIKRTPISEYKAQGRGGVGSRAVATKDSDYTEHLFTATMHNWLLFFTESGKCFWLRVYAVPEGQKTAKGRPVQNLMNIESGDSIRAVINVKSLTDPDYINNNFIVMCTEDGTIKKTTLEAYSRPRQNGIIAITIRENDRLLDVSLTNGNNHIIIATNTGRSVRFEESRVRPMGRSAAGVKGIWLDEEKQDEKAIGMVCIEDPETQQLLVVSEKGFGKRSDVEDYRLTNRGGKGVKALNLTDKTGNLVAIKEVTDNNDLMIITKSGILIRIAVADLRVMGRNTQGVKLIRLKNESDEISSVTKIVKDPEEEIVTDITPEADVDTASTEGEVTQE</sequence>
<dbReference type="RefSeq" id="WP_323261120.1">
    <property type="nucleotide sequence ID" value="NZ_JAYGIM010000015.1"/>
</dbReference>